<dbReference type="RefSeq" id="XP_020898682.1">
    <property type="nucleotide sequence ID" value="XM_021043023.2"/>
</dbReference>
<dbReference type="GO" id="GO:0008270">
    <property type="term" value="F:zinc ion binding"/>
    <property type="evidence" value="ECO:0007669"/>
    <property type="project" value="UniProtKB-KW"/>
</dbReference>
<dbReference type="Gene3D" id="2.120.10.30">
    <property type="entry name" value="TolB, C-terminal domain"/>
    <property type="match status" value="1"/>
</dbReference>
<feature type="domain" description="B box-type" evidence="13">
    <location>
        <begin position="161"/>
        <end position="204"/>
    </location>
</feature>
<evidence type="ECO:0000256" key="1">
    <source>
        <dbReference type="ARBA" id="ARBA00008518"/>
    </source>
</evidence>
<dbReference type="InterPro" id="IPR014756">
    <property type="entry name" value="Ig_E-set"/>
</dbReference>
<evidence type="ECO:0000313" key="14">
    <source>
        <dbReference type="EnsemblMetazoa" id="XP_020898682.1"/>
    </source>
</evidence>
<evidence type="ECO:0000256" key="8">
    <source>
        <dbReference type="PROSITE-ProRule" id="PRU00087"/>
    </source>
</evidence>
<sequence length="778" mass="87688">MAALNSFASNLEEQITCAICNDIFTEPRTLPCLHTFCFKCIKDWNEACQKENKTLQCPTCRATVNIEGGDIANLPCSFTFNSLLQLFDSMKTKSNEPSQQQLQECVGCSKCDALVGFCPQCEGIICDECMNAHRTVTLLIKSHKATLWSEFNPEVLNSFVNNQAVCKEKFHMNSRLEYYCKTCKKCICHKCSATSHSIHEKVSIGEAAEDAKKLIREEKDRLNELIIGYKKELDLSNENMRKIQSEVDTAKDEVHGSIQALMKILQDHEDTVIAELDHIRLRHKTNSEKLNSEINADIEIFSELKQKCETMDDNNLEHFILESYENLQDVCKTAIQDKSTPLSNKPNKHSVRNKQQKITPGFPRMNKHSTKIHYISNPEVIPVMQKLKLGEVVESVTDPLRCFIHKLSKSVWCGFTNEFVIETKNSAGDVCHTNKSLIDVKIQDVDGNDVQKELTAIETGRFLVKYNPEKPSPYKVVVSIGGKEIMNSPQTVKADVKTYCAIRHFGKKILVRPIAVAINDQSVGAVVDHGPDKTVIALFNFANGQYMQEFSIRPQIYALNSNLFGVIFNQTNRILVSHNLGGSGCIKEFDIDGAEKRTVCTLPKAVYFSQMCKANHSIACLCHNSKTNETFIKLFSDESYDHLHDIKLDVPNGGHGQPFSLAYVNNKYFVSFFNMNNVYVFNESGGLLYTFGGKGKKEGQFDLIHVHGLAVFGKDLLLVCDRNNHRVQVFSQSGHFLTSFGSYGSSWGEMDVPVDIAVTQDGKVFVLELRGKRVQEWK</sequence>
<dbReference type="InterPro" id="IPR001258">
    <property type="entry name" value="NHL_repeat"/>
</dbReference>
<accession>A0A913X4A2</accession>
<evidence type="ECO:0000256" key="4">
    <source>
        <dbReference type="ARBA" id="ARBA00022737"/>
    </source>
</evidence>
<feature type="repeat" description="Filamin" evidence="8">
    <location>
        <begin position="407"/>
        <end position="494"/>
    </location>
</feature>
<dbReference type="SUPFAM" id="SSF81296">
    <property type="entry name" value="E set domains"/>
    <property type="match status" value="1"/>
</dbReference>
<dbReference type="InterPro" id="IPR017868">
    <property type="entry name" value="Filamin/ABP280_repeat-like"/>
</dbReference>
<dbReference type="InterPro" id="IPR047153">
    <property type="entry name" value="TRIM45/56/19-like"/>
</dbReference>
<keyword evidence="10" id="KW-0175">Coiled coil</keyword>
<dbReference type="SUPFAM" id="SSF101898">
    <property type="entry name" value="NHL repeat"/>
    <property type="match status" value="1"/>
</dbReference>
<feature type="compositionally biased region" description="Basic residues" evidence="11">
    <location>
        <begin position="346"/>
        <end position="355"/>
    </location>
</feature>
<dbReference type="InterPro" id="IPR013083">
    <property type="entry name" value="Znf_RING/FYVE/PHD"/>
</dbReference>
<dbReference type="EnsemblMetazoa" id="XM_021043023.2">
    <property type="protein sequence ID" value="XP_020898682.1"/>
    <property type="gene ID" value="LOC110237434"/>
</dbReference>
<dbReference type="OMA" id="KYHENEV"/>
<dbReference type="CDD" id="cd05819">
    <property type="entry name" value="NHL"/>
    <property type="match status" value="1"/>
</dbReference>
<keyword evidence="15" id="KW-1185">Reference proteome</keyword>
<dbReference type="CDD" id="cd19756">
    <property type="entry name" value="Bbox2"/>
    <property type="match status" value="1"/>
</dbReference>
<dbReference type="PANTHER" id="PTHR25462:SF296">
    <property type="entry name" value="MEIOTIC P26, ISOFORM F"/>
    <property type="match status" value="1"/>
</dbReference>
<evidence type="ECO:0000256" key="3">
    <source>
        <dbReference type="ARBA" id="ARBA00022723"/>
    </source>
</evidence>
<keyword evidence="2" id="KW-0597">Phosphoprotein</keyword>
<dbReference type="AlphaFoldDB" id="A0A913X4A2"/>
<dbReference type="PROSITE" id="PS50119">
    <property type="entry name" value="ZF_BBOX"/>
    <property type="match status" value="1"/>
</dbReference>
<evidence type="ECO:0000256" key="11">
    <source>
        <dbReference type="SAM" id="MobiDB-lite"/>
    </source>
</evidence>
<dbReference type="SMART" id="SM00557">
    <property type="entry name" value="IG_FLMN"/>
    <property type="match status" value="1"/>
</dbReference>
<comment type="similarity">
    <text evidence="1">Belongs to the TRIM/RBCC family.</text>
</comment>
<dbReference type="InterPro" id="IPR001841">
    <property type="entry name" value="Znf_RING"/>
</dbReference>
<dbReference type="InterPro" id="IPR027370">
    <property type="entry name" value="Znf-RING_euk"/>
</dbReference>
<evidence type="ECO:0000256" key="10">
    <source>
        <dbReference type="SAM" id="Coils"/>
    </source>
</evidence>
<evidence type="ECO:0000256" key="6">
    <source>
        <dbReference type="ARBA" id="ARBA00022833"/>
    </source>
</evidence>
<proteinExistence type="inferred from homology"/>
<feature type="region of interest" description="Disordered" evidence="11">
    <location>
        <begin position="338"/>
        <end position="363"/>
    </location>
</feature>
<feature type="coiled-coil region" evidence="10">
    <location>
        <begin position="205"/>
        <end position="253"/>
    </location>
</feature>
<evidence type="ECO:0000256" key="5">
    <source>
        <dbReference type="ARBA" id="ARBA00022771"/>
    </source>
</evidence>
<dbReference type="InterPro" id="IPR000315">
    <property type="entry name" value="Znf_B-box"/>
</dbReference>
<dbReference type="Gene3D" id="2.60.40.10">
    <property type="entry name" value="Immunoglobulins"/>
    <property type="match status" value="1"/>
</dbReference>
<keyword evidence="6" id="KW-0862">Zinc</keyword>
<dbReference type="PANTHER" id="PTHR25462">
    <property type="entry name" value="BONUS, ISOFORM C-RELATED"/>
    <property type="match status" value="1"/>
</dbReference>
<evidence type="ECO:0000256" key="9">
    <source>
        <dbReference type="PROSITE-ProRule" id="PRU00504"/>
    </source>
</evidence>
<dbReference type="Gene3D" id="3.30.160.60">
    <property type="entry name" value="Classic Zinc Finger"/>
    <property type="match status" value="1"/>
</dbReference>
<keyword evidence="3" id="KW-0479">Metal-binding</keyword>
<dbReference type="InterPro" id="IPR017907">
    <property type="entry name" value="Znf_RING_CS"/>
</dbReference>
<dbReference type="Pfam" id="PF00643">
    <property type="entry name" value="zf-B_box"/>
    <property type="match status" value="1"/>
</dbReference>
<feature type="domain" description="RING-type" evidence="12">
    <location>
        <begin position="17"/>
        <end position="61"/>
    </location>
</feature>
<dbReference type="InterPro" id="IPR011042">
    <property type="entry name" value="6-blade_b-propeller_TolB-like"/>
</dbReference>
<dbReference type="PROSITE" id="PS00518">
    <property type="entry name" value="ZF_RING_1"/>
    <property type="match status" value="1"/>
</dbReference>
<evidence type="ECO:0000256" key="7">
    <source>
        <dbReference type="PROSITE-ProRule" id="PRU00024"/>
    </source>
</evidence>
<dbReference type="KEGG" id="epa:110237434"/>
<name>A0A913X4A2_EXADI</name>
<reference evidence="14" key="1">
    <citation type="submission" date="2022-11" db="UniProtKB">
        <authorList>
            <consortium name="EnsemblMetazoa"/>
        </authorList>
    </citation>
    <scope>IDENTIFICATION</scope>
</reference>
<dbReference type="SMART" id="SM00336">
    <property type="entry name" value="BBOX"/>
    <property type="match status" value="2"/>
</dbReference>
<dbReference type="GeneID" id="110237434"/>
<dbReference type="Pfam" id="PF00630">
    <property type="entry name" value="Filamin"/>
    <property type="match status" value="1"/>
</dbReference>
<dbReference type="InterPro" id="IPR013783">
    <property type="entry name" value="Ig-like_fold"/>
</dbReference>
<evidence type="ECO:0000256" key="2">
    <source>
        <dbReference type="ARBA" id="ARBA00022553"/>
    </source>
</evidence>
<dbReference type="OrthoDB" id="654191at2759"/>
<dbReference type="PROSITE" id="PS50194">
    <property type="entry name" value="FILAMIN_REPEAT"/>
    <property type="match status" value="1"/>
</dbReference>
<keyword evidence="4" id="KW-0677">Repeat</keyword>
<dbReference type="Pfam" id="PF01436">
    <property type="entry name" value="NHL"/>
    <property type="match status" value="1"/>
</dbReference>
<feature type="repeat" description="NHL" evidence="9">
    <location>
        <begin position="688"/>
        <end position="733"/>
    </location>
</feature>
<evidence type="ECO:0000259" key="13">
    <source>
        <dbReference type="PROSITE" id="PS50119"/>
    </source>
</evidence>
<dbReference type="PROSITE" id="PS51125">
    <property type="entry name" value="NHL"/>
    <property type="match status" value="1"/>
</dbReference>
<evidence type="ECO:0000313" key="15">
    <source>
        <dbReference type="Proteomes" id="UP000887567"/>
    </source>
</evidence>
<dbReference type="SUPFAM" id="SSF57845">
    <property type="entry name" value="B-box zinc-binding domain"/>
    <property type="match status" value="1"/>
</dbReference>
<dbReference type="Proteomes" id="UP000887567">
    <property type="component" value="Unplaced"/>
</dbReference>
<dbReference type="Gene3D" id="3.30.40.10">
    <property type="entry name" value="Zinc/RING finger domain, C3HC4 (zinc finger)"/>
    <property type="match status" value="1"/>
</dbReference>
<dbReference type="InterPro" id="IPR001298">
    <property type="entry name" value="Filamin/ABP280_rpt"/>
</dbReference>
<protein>
    <submittedName>
        <fullName evidence="14">Uncharacterized protein</fullName>
    </submittedName>
</protein>
<dbReference type="SMART" id="SM00184">
    <property type="entry name" value="RING"/>
    <property type="match status" value="1"/>
</dbReference>
<dbReference type="PROSITE" id="PS50089">
    <property type="entry name" value="ZF_RING_2"/>
    <property type="match status" value="1"/>
</dbReference>
<dbReference type="SUPFAM" id="SSF57850">
    <property type="entry name" value="RING/U-box"/>
    <property type="match status" value="1"/>
</dbReference>
<keyword evidence="5 7" id="KW-0863">Zinc-finger</keyword>
<dbReference type="Pfam" id="PF13445">
    <property type="entry name" value="zf-RING_UBOX"/>
    <property type="match status" value="1"/>
</dbReference>
<evidence type="ECO:0000259" key="12">
    <source>
        <dbReference type="PROSITE" id="PS50089"/>
    </source>
</evidence>
<organism evidence="14 15">
    <name type="scientific">Exaiptasia diaphana</name>
    <name type="common">Tropical sea anemone</name>
    <name type="synonym">Aiptasia pulchella</name>
    <dbReference type="NCBI Taxonomy" id="2652724"/>
    <lineage>
        <taxon>Eukaryota</taxon>
        <taxon>Metazoa</taxon>
        <taxon>Cnidaria</taxon>
        <taxon>Anthozoa</taxon>
        <taxon>Hexacorallia</taxon>
        <taxon>Actiniaria</taxon>
        <taxon>Aiptasiidae</taxon>
        <taxon>Exaiptasia</taxon>
    </lineage>
</organism>